<dbReference type="EMBL" id="JAVYJV010000018">
    <property type="protein sequence ID" value="KAK4347205.1"/>
    <property type="molecule type" value="Genomic_DNA"/>
</dbReference>
<comment type="caution">
    <text evidence="9">The sequence shown here is derived from an EMBL/GenBank/DDBJ whole genome shotgun (WGS) entry which is preliminary data.</text>
</comment>
<evidence type="ECO:0000259" key="8">
    <source>
        <dbReference type="PROSITE" id="PS51032"/>
    </source>
</evidence>
<dbReference type="PROSITE" id="PS51032">
    <property type="entry name" value="AP2_ERF"/>
    <property type="match status" value="1"/>
</dbReference>
<dbReference type="InterPro" id="IPR001471">
    <property type="entry name" value="AP2/ERF_dom"/>
</dbReference>
<dbReference type="CDD" id="cd00018">
    <property type="entry name" value="AP2"/>
    <property type="match status" value="1"/>
</dbReference>
<dbReference type="InterPro" id="IPR044808">
    <property type="entry name" value="ERF_plant"/>
</dbReference>
<keyword evidence="6" id="KW-0804">Transcription</keyword>
<keyword evidence="7" id="KW-0539">Nucleus</keyword>
<dbReference type="SMART" id="SM00380">
    <property type="entry name" value="AP2"/>
    <property type="match status" value="1"/>
</dbReference>
<keyword evidence="2" id="KW-0611">Plant defense</keyword>
<dbReference type="GO" id="GO:0006952">
    <property type="term" value="P:defense response"/>
    <property type="evidence" value="ECO:0007669"/>
    <property type="project" value="UniProtKB-KW"/>
</dbReference>
<comment type="subcellular location">
    <subcellularLocation>
        <location evidence="1">Nucleus</location>
    </subcellularLocation>
</comment>
<dbReference type="PRINTS" id="PR00367">
    <property type="entry name" value="ETHRSPELEMNT"/>
</dbReference>
<organism evidence="9 10">
    <name type="scientific">Anisodus tanguticus</name>
    <dbReference type="NCBI Taxonomy" id="243964"/>
    <lineage>
        <taxon>Eukaryota</taxon>
        <taxon>Viridiplantae</taxon>
        <taxon>Streptophyta</taxon>
        <taxon>Embryophyta</taxon>
        <taxon>Tracheophyta</taxon>
        <taxon>Spermatophyta</taxon>
        <taxon>Magnoliopsida</taxon>
        <taxon>eudicotyledons</taxon>
        <taxon>Gunneridae</taxon>
        <taxon>Pentapetalae</taxon>
        <taxon>asterids</taxon>
        <taxon>lamiids</taxon>
        <taxon>Solanales</taxon>
        <taxon>Solanaceae</taxon>
        <taxon>Solanoideae</taxon>
        <taxon>Hyoscyameae</taxon>
        <taxon>Anisodus</taxon>
    </lineage>
</organism>
<accession>A0AAE1R8S4</accession>
<dbReference type="GO" id="GO:0003677">
    <property type="term" value="F:DNA binding"/>
    <property type="evidence" value="ECO:0007669"/>
    <property type="project" value="UniProtKB-KW"/>
</dbReference>
<name>A0AAE1R8S4_9SOLA</name>
<dbReference type="FunFam" id="3.30.730.10:FF:000001">
    <property type="entry name" value="Ethylene-responsive transcription factor 2"/>
    <property type="match status" value="1"/>
</dbReference>
<evidence type="ECO:0000256" key="5">
    <source>
        <dbReference type="ARBA" id="ARBA00023159"/>
    </source>
</evidence>
<dbReference type="Pfam" id="PF00847">
    <property type="entry name" value="AP2"/>
    <property type="match status" value="1"/>
</dbReference>
<protein>
    <recommendedName>
        <fullName evidence="8">AP2/ERF domain-containing protein</fullName>
    </recommendedName>
</protein>
<keyword evidence="10" id="KW-1185">Reference proteome</keyword>
<reference evidence="9" key="1">
    <citation type="submission" date="2023-12" db="EMBL/GenBank/DDBJ databases">
        <title>Genome assembly of Anisodus tanguticus.</title>
        <authorList>
            <person name="Wang Y.-J."/>
        </authorList>
    </citation>
    <scope>NUCLEOTIDE SEQUENCE</scope>
    <source>
        <strain evidence="9">KB-2021</strain>
        <tissue evidence="9">Leaf</tissue>
    </source>
</reference>
<dbReference type="InterPro" id="IPR036955">
    <property type="entry name" value="AP2/ERF_dom_sf"/>
</dbReference>
<proteinExistence type="predicted"/>
<sequence>MQHSLKMTHVEKNNQQQDQVAREEILENVWTNFISKNDHAHENSQRVTNIECSEKYWEQLPILERLPSLGRWMSMGAETWEEILDGINIIPPSNDKNHSNDESTSKDEAVVNVEQQKKKMVINTRHYRGVRRRPWGKYAAEIRDSSRKGARVWLGTFSTAEEAAMAYDKAALRIRGPKAYLNFPLEIVVQAIGISNYPHEKEWIFSSSASQINSGIKGEYNSRKRVSRDWSMYEELDIINRIPMENKIMRSMEEDLLNDLDILEFEDLGSDYLESLLASL</sequence>
<evidence type="ECO:0000256" key="1">
    <source>
        <dbReference type="ARBA" id="ARBA00004123"/>
    </source>
</evidence>
<evidence type="ECO:0000313" key="9">
    <source>
        <dbReference type="EMBL" id="KAK4347205.1"/>
    </source>
</evidence>
<evidence type="ECO:0000256" key="2">
    <source>
        <dbReference type="ARBA" id="ARBA00022821"/>
    </source>
</evidence>
<dbReference type="InterPro" id="IPR016177">
    <property type="entry name" value="DNA-bd_dom_sf"/>
</dbReference>
<evidence type="ECO:0000256" key="6">
    <source>
        <dbReference type="ARBA" id="ARBA00023163"/>
    </source>
</evidence>
<evidence type="ECO:0000256" key="4">
    <source>
        <dbReference type="ARBA" id="ARBA00023125"/>
    </source>
</evidence>
<dbReference type="AlphaFoldDB" id="A0AAE1R8S4"/>
<dbReference type="Proteomes" id="UP001291623">
    <property type="component" value="Unassembled WGS sequence"/>
</dbReference>
<evidence type="ECO:0000313" key="10">
    <source>
        <dbReference type="Proteomes" id="UP001291623"/>
    </source>
</evidence>
<dbReference type="GO" id="GO:0003700">
    <property type="term" value="F:DNA-binding transcription factor activity"/>
    <property type="evidence" value="ECO:0007669"/>
    <property type="project" value="InterPro"/>
</dbReference>
<evidence type="ECO:0000256" key="7">
    <source>
        <dbReference type="ARBA" id="ARBA00023242"/>
    </source>
</evidence>
<dbReference type="PANTHER" id="PTHR31190">
    <property type="entry name" value="DNA-BINDING DOMAIN"/>
    <property type="match status" value="1"/>
</dbReference>
<dbReference type="GO" id="GO:0009873">
    <property type="term" value="P:ethylene-activated signaling pathway"/>
    <property type="evidence" value="ECO:0007669"/>
    <property type="project" value="InterPro"/>
</dbReference>
<dbReference type="GO" id="GO:0005634">
    <property type="term" value="C:nucleus"/>
    <property type="evidence" value="ECO:0007669"/>
    <property type="project" value="UniProtKB-SubCell"/>
</dbReference>
<keyword evidence="5" id="KW-0010">Activator</keyword>
<evidence type="ECO:0000256" key="3">
    <source>
        <dbReference type="ARBA" id="ARBA00023015"/>
    </source>
</evidence>
<dbReference type="Gene3D" id="3.30.730.10">
    <property type="entry name" value="AP2/ERF domain"/>
    <property type="match status" value="1"/>
</dbReference>
<keyword evidence="4" id="KW-0238">DNA-binding</keyword>
<keyword evidence="3" id="KW-0805">Transcription regulation</keyword>
<dbReference type="SUPFAM" id="SSF54171">
    <property type="entry name" value="DNA-binding domain"/>
    <property type="match status" value="1"/>
</dbReference>
<dbReference type="PANTHER" id="PTHR31190:SF494">
    <property type="entry name" value="OS09G0434500 PROTEIN"/>
    <property type="match status" value="1"/>
</dbReference>
<feature type="domain" description="AP2/ERF" evidence="8">
    <location>
        <begin position="126"/>
        <end position="184"/>
    </location>
</feature>
<gene>
    <name evidence="9" type="ORF">RND71_033544</name>
</gene>